<keyword evidence="4 5" id="KW-0472">Membrane</keyword>
<dbReference type="InterPro" id="IPR032808">
    <property type="entry name" value="DoxX"/>
</dbReference>
<organism evidence="6 7">
    <name type="scientific">Brevibacterium picturae</name>
    <dbReference type="NCBI Taxonomy" id="260553"/>
    <lineage>
        <taxon>Bacteria</taxon>
        <taxon>Bacillati</taxon>
        <taxon>Actinomycetota</taxon>
        <taxon>Actinomycetes</taxon>
        <taxon>Micrococcales</taxon>
        <taxon>Brevibacteriaceae</taxon>
        <taxon>Brevibacterium</taxon>
    </lineage>
</organism>
<accession>A0ABN2BZC8</accession>
<name>A0ABN2BZC8_9MICO</name>
<comment type="subcellular location">
    <subcellularLocation>
        <location evidence="1">Membrane</location>
        <topology evidence="1">Multi-pass membrane protein</topology>
    </subcellularLocation>
</comment>
<keyword evidence="2 5" id="KW-0812">Transmembrane</keyword>
<proteinExistence type="predicted"/>
<evidence type="ECO:0000256" key="1">
    <source>
        <dbReference type="ARBA" id="ARBA00004141"/>
    </source>
</evidence>
<gene>
    <name evidence="6" type="ORF">GCM10009691_25490</name>
</gene>
<dbReference type="Pfam" id="PF13564">
    <property type="entry name" value="DoxX_2"/>
    <property type="match status" value="1"/>
</dbReference>
<feature type="transmembrane region" description="Helical" evidence="5">
    <location>
        <begin position="95"/>
        <end position="114"/>
    </location>
</feature>
<evidence type="ECO:0000256" key="2">
    <source>
        <dbReference type="ARBA" id="ARBA00022692"/>
    </source>
</evidence>
<dbReference type="Proteomes" id="UP001501791">
    <property type="component" value="Unassembled WGS sequence"/>
</dbReference>
<feature type="transmembrane region" description="Helical" evidence="5">
    <location>
        <begin position="69"/>
        <end position="89"/>
    </location>
</feature>
<protein>
    <submittedName>
        <fullName evidence="6">DoxX family protein</fullName>
    </submittedName>
</protein>
<dbReference type="EMBL" id="BAAALY010000012">
    <property type="protein sequence ID" value="GAA1549823.1"/>
    <property type="molecule type" value="Genomic_DNA"/>
</dbReference>
<evidence type="ECO:0000256" key="3">
    <source>
        <dbReference type="ARBA" id="ARBA00022989"/>
    </source>
</evidence>
<keyword evidence="3 5" id="KW-1133">Transmembrane helix</keyword>
<evidence type="ECO:0000313" key="7">
    <source>
        <dbReference type="Proteomes" id="UP001501791"/>
    </source>
</evidence>
<evidence type="ECO:0000256" key="4">
    <source>
        <dbReference type="ARBA" id="ARBA00023136"/>
    </source>
</evidence>
<keyword evidence="7" id="KW-1185">Reference proteome</keyword>
<comment type="caution">
    <text evidence="6">The sequence shown here is derived from an EMBL/GenBank/DDBJ whole genome shotgun (WGS) entry which is preliminary data.</text>
</comment>
<evidence type="ECO:0000256" key="5">
    <source>
        <dbReference type="SAM" id="Phobius"/>
    </source>
</evidence>
<reference evidence="6 7" key="1">
    <citation type="journal article" date="2019" name="Int. J. Syst. Evol. Microbiol.">
        <title>The Global Catalogue of Microorganisms (GCM) 10K type strain sequencing project: providing services to taxonomists for standard genome sequencing and annotation.</title>
        <authorList>
            <consortium name="The Broad Institute Genomics Platform"/>
            <consortium name="The Broad Institute Genome Sequencing Center for Infectious Disease"/>
            <person name="Wu L."/>
            <person name="Ma J."/>
        </authorList>
    </citation>
    <scope>NUCLEOTIDE SEQUENCE [LARGE SCALE GENOMIC DNA]</scope>
    <source>
        <strain evidence="6 7">JCM 13319</strain>
    </source>
</reference>
<sequence>MNTITIIVVILAAAWIGFSAVSILMQRAFLVDYLVDYGVPKSWWPWLGVAKAVGAVGLLVGLAFPLIGVAASVGLVLYFIGALITVARARSYGHLPFPLMYLLPALAAGWLLALA</sequence>
<dbReference type="RefSeq" id="WP_346036365.1">
    <property type="nucleotide sequence ID" value="NZ_BAAALY010000012.1"/>
</dbReference>
<evidence type="ECO:0000313" key="6">
    <source>
        <dbReference type="EMBL" id="GAA1549823.1"/>
    </source>
</evidence>